<reference evidence="2" key="2">
    <citation type="submission" date="2010-05" db="EMBL/GenBank/DDBJ databases">
        <title>The Genome Sequence of Magnaporthe poae strain ATCC 64411.</title>
        <authorList>
            <consortium name="The Broad Institute Genome Sequencing Platform"/>
            <consortium name="Broad Institute Genome Sequencing Center for Infectious Disease"/>
            <person name="Ma L.-J."/>
            <person name="Dead R."/>
            <person name="Young S."/>
            <person name="Zeng Q."/>
            <person name="Koehrsen M."/>
            <person name="Alvarado L."/>
            <person name="Berlin A."/>
            <person name="Chapman S.B."/>
            <person name="Chen Z."/>
            <person name="Freedman E."/>
            <person name="Gellesch M."/>
            <person name="Goldberg J."/>
            <person name="Griggs A."/>
            <person name="Gujja S."/>
            <person name="Heilman E.R."/>
            <person name="Heiman D."/>
            <person name="Hepburn T."/>
            <person name="Howarth C."/>
            <person name="Jen D."/>
            <person name="Larson L."/>
            <person name="Mehta T."/>
            <person name="Neiman D."/>
            <person name="Pearson M."/>
            <person name="Roberts A."/>
            <person name="Saif S."/>
            <person name="Shea T."/>
            <person name="Shenoy N."/>
            <person name="Sisk P."/>
            <person name="Stolte C."/>
            <person name="Sykes S."/>
            <person name="Walk T."/>
            <person name="White J."/>
            <person name="Yandava C."/>
            <person name="Haas B."/>
            <person name="Nusbaum C."/>
            <person name="Birren B."/>
        </authorList>
    </citation>
    <scope>NUCLEOTIDE SEQUENCE</scope>
    <source>
        <strain evidence="2">ATCC 64411</strain>
    </source>
</reference>
<feature type="compositionally biased region" description="Low complexity" evidence="1">
    <location>
        <begin position="111"/>
        <end position="128"/>
    </location>
</feature>
<reference evidence="3" key="4">
    <citation type="journal article" date="2015" name="G3 (Bethesda)">
        <title>Genome sequences of three phytopathogenic species of the Magnaporthaceae family of fungi.</title>
        <authorList>
            <person name="Okagaki L.H."/>
            <person name="Nunes C.C."/>
            <person name="Sailsbery J."/>
            <person name="Clay B."/>
            <person name="Brown D."/>
            <person name="John T."/>
            <person name="Oh Y."/>
            <person name="Young N."/>
            <person name="Fitzgerald M."/>
            <person name="Haas B.J."/>
            <person name="Zeng Q."/>
            <person name="Young S."/>
            <person name="Adiconis X."/>
            <person name="Fan L."/>
            <person name="Levin J.Z."/>
            <person name="Mitchell T.K."/>
            <person name="Okubara P.A."/>
            <person name="Farman M.L."/>
            <person name="Kohn L.M."/>
            <person name="Birren B."/>
            <person name="Ma L.-J."/>
            <person name="Dean R.A."/>
        </authorList>
    </citation>
    <scope>NUCLEOTIDE SEQUENCE</scope>
    <source>
        <strain evidence="3">ATCC 64411 / 73-15</strain>
    </source>
</reference>
<dbReference type="OMA" id="FLKCMQL"/>
<evidence type="ECO:0000313" key="4">
    <source>
        <dbReference type="Proteomes" id="UP000011715"/>
    </source>
</evidence>
<dbReference type="OrthoDB" id="5405654at2759"/>
<reference evidence="2" key="3">
    <citation type="submission" date="2011-03" db="EMBL/GenBank/DDBJ databases">
        <title>Annotation of Magnaporthe poae ATCC 64411.</title>
        <authorList>
            <person name="Ma L.-J."/>
            <person name="Dead R."/>
            <person name="Young S.K."/>
            <person name="Zeng Q."/>
            <person name="Gargeya S."/>
            <person name="Fitzgerald M."/>
            <person name="Haas B."/>
            <person name="Abouelleil A."/>
            <person name="Alvarado L."/>
            <person name="Arachchi H.M."/>
            <person name="Berlin A."/>
            <person name="Brown A."/>
            <person name="Chapman S.B."/>
            <person name="Chen Z."/>
            <person name="Dunbar C."/>
            <person name="Freedman E."/>
            <person name="Gearin G."/>
            <person name="Gellesch M."/>
            <person name="Goldberg J."/>
            <person name="Griggs A."/>
            <person name="Gujja S."/>
            <person name="Heiman D."/>
            <person name="Howarth C."/>
            <person name="Larson L."/>
            <person name="Lui A."/>
            <person name="MacDonald P.J.P."/>
            <person name="Mehta T."/>
            <person name="Montmayeur A."/>
            <person name="Murphy C."/>
            <person name="Neiman D."/>
            <person name="Pearson M."/>
            <person name="Priest M."/>
            <person name="Roberts A."/>
            <person name="Saif S."/>
            <person name="Shea T."/>
            <person name="Shenoy N."/>
            <person name="Sisk P."/>
            <person name="Stolte C."/>
            <person name="Sykes S."/>
            <person name="Yandava C."/>
            <person name="Wortman J."/>
            <person name="Nusbaum C."/>
            <person name="Birren B."/>
        </authorList>
    </citation>
    <scope>NUCLEOTIDE SEQUENCE</scope>
    <source>
        <strain evidence="2">ATCC 64411</strain>
    </source>
</reference>
<proteinExistence type="predicted"/>
<evidence type="ECO:0000313" key="2">
    <source>
        <dbReference type="EMBL" id="KLU81505.1"/>
    </source>
</evidence>
<dbReference type="EMBL" id="ADBL01000142">
    <property type="status" value="NOT_ANNOTATED_CDS"/>
    <property type="molecule type" value="Genomic_DNA"/>
</dbReference>
<reference evidence="4" key="1">
    <citation type="submission" date="2010-05" db="EMBL/GenBank/DDBJ databases">
        <title>The genome sequence of Magnaporthe poae strain ATCC 64411.</title>
        <authorList>
            <person name="Ma L.-J."/>
            <person name="Dead R."/>
            <person name="Young S."/>
            <person name="Zeng Q."/>
            <person name="Koehrsen M."/>
            <person name="Alvarado L."/>
            <person name="Berlin A."/>
            <person name="Chapman S.B."/>
            <person name="Chen Z."/>
            <person name="Freedman E."/>
            <person name="Gellesch M."/>
            <person name="Goldberg J."/>
            <person name="Griggs A."/>
            <person name="Gujja S."/>
            <person name="Heilman E.R."/>
            <person name="Heiman D."/>
            <person name="Hepburn T."/>
            <person name="Howarth C."/>
            <person name="Jen D."/>
            <person name="Larson L."/>
            <person name="Mehta T."/>
            <person name="Neiman D."/>
            <person name="Pearson M."/>
            <person name="Roberts A."/>
            <person name="Saif S."/>
            <person name="Shea T."/>
            <person name="Shenoy N."/>
            <person name="Sisk P."/>
            <person name="Stolte C."/>
            <person name="Sykes S."/>
            <person name="Walk T."/>
            <person name="White J."/>
            <person name="Yandava C."/>
            <person name="Haas B."/>
            <person name="Nusbaum C."/>
            <person name="Birren B."/>
        </authorList>
    </citation>
    <scope>NUCLEOTIDE SEQUENCE [LARGE SCALE GENOMIC DNA]</scope>
    <source>
        <strain evidence="4">ATCC 64411 / 73-15</strain>
    </source>
</reference>
<accession>A0A0C4DLF2</accession>
<organism evidence="3 4">
    <name type="scientific">Magnaporthiopsis poae (strain ATCC 64411 / 73-15)</name>
    <name type="common">Kentucky bluegrass fungus</name>
    <name type="synonym">Magnaporthe poae</name>
    <dbReference type="NCBI Taxonomy" id="644358"/>
    <lineage>
        <taxon>Eukaryota</taxon>
        <taxon>Fungi</taxon>
        <taxon>Dikarya</taxon>
        <taxon>Ascomycota</taxon>
        <taxon>Pezizomycotina</taxon>
        <taxon>Sordariomycetes</taxon>
        <taxon>Sordariomycetidae</taxon>
        <taxon>Magnaporthales</taxon>
        <taxon>Magnaporthaceae</taxon>
        <taxon>Magnaporthiopsis</taxon>
    </lineage>
</organism>
<feature type="region of interest" description="Disordered" evidence="1">
    <location>
        <begin position="100"/>
        <end position="148"/>
    </location>
</feature>
<sequence length="289" mass="29730">MPSTTKPKLPALTTPVTASFPAEALASAVSLKTPLSSVLRDPLASAGLPSAGLPSAGMASPFSAVAMVKTEEAFAKTPITPPIAYLDFLKLASPVLASPPPTAGCAKSKLSRTSTSDSNDSTKSASSDGTAEDRADGELADSAPSTATSDASECSCDCDHIHKSPTAKAANAPASPPANHPLSAPATGATTFASMRIPPSPAAGNVDSPIQSPFSARSVRSPFDWEAALKARRYNEANKVTSNGHLQGCSKAAPSPRTSVRHIREVVTRTVTYTPRMDPAPKGKRRKVQ</sequence>
<dbReference type="PANTHER" id="PTHR42053:SF1">
    <property type="match status" value="1"/>
</dbReference>
<dbReference type="eggNOG" id="ENOG502SFH4">
    <property type="taxonomic scope" value="Eukaryota"/>
</dbReference>
<evidence type="ECO:0000256" key="1">
    <source>
        <dbReference type="SAM" id="MobiDB-lite"/>
    </source>
</evidence>
<feature type="region of interest" description="Disordered" evidence="1">
    <location>
        <begin position="270"/>
        <end position="289"/>
    </location>
</feature>
<dbReference type="VEuPathDB" id="FungiDB:MAPG_00593"/>
<gene>
    <name evidence="2" type="ORF">MAPG_00593</name>
</gene>
<feature type="region of interest" description="Disordered" evidence="1">
    <location>
        <begin position="167"/>
        <end position="186"/>
    </location>
</feature>
<protein>
    <submittedName>
        <fullName evidence="2 3">Uncharacterized protein</fullName>
    </submittedName>
</protein>
<dbReference type="AlphaFoldDB" id="A0A0C4DLF2"/>
<reference evidence="3" key="5">
    <citation type="submission" date="2015-06" db="UniProtKB">
        <authorList>
            <consortium name="EnsemblFungi"/>
        </authorList>
    </citation>
    <scope>IDENTIFICATION</scope>
    <source>
        <strain evidence="3">ATCC 64411</strain>
    </source>
</reference>
<dbReference type="PANTHER" id="PTHR42053">
    <property type="match status" value="1"/>
</dbReference>
<feature type="region of interest" description="Disordered" evidence="1">
    <location>
        <begin position="192"/>
        <end position="218"/>
    </location>
</feature>
<keyword evidence="4" id="KW-1185">Reference proteome</keyword>
<dbReference type="Proteomes" id="UP000011715">
    <property type="component" value="Unassembled WGS sequence"/>
</dbReference>
<evidence type="ECO:0000313" key="3">
    <source>
        <dbReference type="EnsemblFungi" id="MAPG_00593T0"/>
    </source>
</evidence>
<dbReference type="EMBL" id="GL876966">
    <property type="protein sequence ID" value="KLU81505.1"/>
    <property type="molecule type" value="Genomic_DNA"/>
</dbReference>
<name>A0A0C4DLF2_MAGP6</name>
<dbReference type="EnsemblFungi" id="MAPG_00593T0">
    <property type="protein sequence ID" value="MAPG_00593T0"/>
    <property type="gene ID" value="MAPG_00593"/>
</dbReference>